<protein>
    <recommendedName>
        <fullName evidence="5">Alpha-L-rhamnosidase C</fullName>
    </recommendedName>
</protein>
<feature type="region of interest" description="Disordered" evidence="1">
    <location>
        <begin position="1"/>
        <end position="148"/>
    </location>
</feature>
<dbReference type="PANTHER" id="PTHR35872">
    <property type="entry name" value="INTEGRAL MEMBRANE PROTEIN (AFU_ORTHOLOGUE AFUA_5G07110)"/>
    <property type="match status" value="1"/>
</dbReference>
<dbReference type="OrthoDB" id="6407410at2759"/>
<dbReference type="InterPro" id="IPR021369">
    <property type="entry name" value="DUF2985"/>
</dbReference>
<feature type="compositionally biased region" description="Polar residues" evidence="1">
    <location>
        <begin position="33"/>
        <end position="47"/>
    </location>
</feature>
<feature type="compositionally biased region" description="Basic and acidic residues" evidence="1">
    <location>
        <begin position="17"/>
        <end position="32"/>
    </location>
</feature>
<comment type="caution">
    <text evidence="3">The sequence shown here is derived from an EMBL/GenBank/DDBJ whole genome shotgun (WGS) entry which is preliminary data.</text>
</comment>
<feature type="transmembrane region" description="Helical" evidence="2">
    <location>
        <begin position="355"/>
        <end position="375"/>
    </location>
</feature>
<evidence type="ECO:0000313" key="3">
    <source>
        <dbReference type="EMBL" id="RKU47896.1"/>
    </source>
</evidence>
<feature type="transmembrane region" description="Helical" evidence="2">
    <location>
        <begin position="199"/>
        <end position="222"/>
    </location>
</feature>
<feature type="compositionally biased region" description="Polar residues" evidence="1">
    <location>
        <begin position="111"/>
        <end position="129"/>
    </location>
</feature>
<sequence>MAEPPTQREPFPPLAPERQDSDSPSTGDRRPSDFSTRNRNASRSTLGGSIRKLSKQFEVSSPPEGFMSQTGHIASSVLSFEDTARSHRAQSAGKGPSSPLSPILSNAVAHSGSSAPDYQQESIPLQQLDTEAPDRGQTPTSDKTGPLKIEKTISGEPTIGEDAALTEPFENGYHFPPKYTKSETTKQGLVAFWKFITTWWGFFWFIYGLNVVAWGGMLFLLLCNAGPAMCNLPDGRHDCNDIDSPRRKWIEWDSQILNALFCVTGFGLAPWRFRDWYYLLKYRVLKQEDAWRRLAGLKHDWFRLEGSQNLPLNVGPNNIPDSVPLSSIPYPVEKIPAPPLTGVRAPPTAPWKMDFFIWCMIGNTFLQAVLSGFMWGMNRYDRPSWSTGLFVALACIIAAVGGFVGFLEGKKVKSIEGVPLTDQDRERLARDRELGIAHFNNIKDKKPKEKGTHAEANRKSRET</sequence>
<organism evidence="3 4">
    <name type="scientific">Coniochaeta pulveracea</name>
    <dbReference type="NCBI Taxonomy" id="177199"/>
    <lineage>
        <taxon>Eukaryota</taxon>
        <taxon>Fungi</taxon>
        <taxon>Dikarya</taxon>
        <taxon>Ascomycota</taxon>
        <taxon>Pezizomycotina</taxon>
        <taxon>Sordariomycetes</taxon>
        <taxon>Sordariomycetidae</taxon>
        <taxon>Coniochaetales</taxon>
        <taxon>Coniochaetaceae</taxon>
        <taxon>Coniochaeta</taxon>
    </lineage>
</organism>
<keyword evidence="2" id="KW-0472">Membrane</keyword>
<evidence type="ECO:0000313" key="4">
    <source>
        <dbReference type="Proteomes" id="UP000275385"/>
    </source>
</evidence>
<dbReference type="STRING" id="177199.A0A420YJF5"/>
<proteinExistence type="predicted"/>
<dbReference type="Proteomes" id="UP000275385">
    <property type="component" value="Unassembled WGS sequence"/>
</dbReference>
<evidence type="ECO:0000256" key="1">
    <source>
        <dbReference type="SAM" id="MobiDB-lite"/>
    </source>
</evidence>
<accession>A0A420YJF5</accession>
<reference evidence="3 4" key="1">
    <citation type="submission" date="2018-08" db="EMBL/GenBank/DDBJ databases">
        <title>Draft genome of the lignicolous fungus Coniochaeta pulveracea.</title>
        <authorList>
            <person name="Borstlap C.J."/>
            <person name="De Witt R.N."/>
            <person name="Botha A."/>
            <person name="Volschenk H."/>
        </authorList>
    </citation>
    <scope>NUCLEOTIDE SEQUENCE [LARGE SCALE GENOMIC DNA]</scope>
    <source>
        <strain evidence="3 4">CAB683</strain>
    </source>
</reference>
<keyword evidence="2" id="KW-1133">Transmembrane helix</keyword>
<dbReference type="PANTHER" id="PTHR35872:SF1">
    <property type="entry name" value="ALPHA-L-RHAMNOSIDASE C"/>
    <property type="match status" value="1"/>
</dbReference>
<keyword evidence="4" id="KW-1185">Reference proteome</keyword>
<feature type="compositionally biased region" description="Polar residues" evidence="1">
    <location>
        <begin position="67"/>
        <end position="78"/>
    </location>
</feature>
<dbReference type="AlphaFoldDB" id="A0A420YJF5"/>
<name>A0A420YJF5_9PEZI</name>
<keyword evidence="2" id="KW-0812">Transmembrane</keyword>
<gene>
    <name evidence="3" type="ORF">DL546_008999</name>
</gene>
<evidence type="ECO:0000256" key="2">
    <source>
        <dbReference type="SAM" id="Phobius"/>
    </source>
</evidence>
<feature type="transmembrane region" description="Helical" evidence="2">
    <location>
        <begin position="387"/>
        <end position="407"/>
    </location>
</feature>
<evidence type="ECO:0008006" key="5">
    <source>
        <dbReference type="Google" id="ProtNLM"/>
    </source>
</evidence>
<dbReference type="EMBL" id="QVQW01000007">
    <property type="protein sequence ID" value="RKU47896.1"/>
    <property type="molecule type" value="Genomic_DNA"/>
</dbReference>
<dbReference type="Pfam" id="PF11204">
    <property type="entry name" value="DUF2985"/>
    <property type="match status" value="1"/>
</dbReference>
<feature type="region of interest" description="Disordered" evidence="1">
    <location>
        <begin position="439"/>
        <end position="463"/>
    </location>
</feature>